<evidence type="ECO:0000313" key="2">
    <source>
        <dbReference type="Proteomes" id="UP000316621"/>
    </source>
</evidence>
<accession>A0A4Y7JZQ7</accession>
<protein>
    <submittedName>
        <fullName evidence="1">Uncharacterized protein</fullName>
    </submittedName>
</protein>
<reference evidence="1 2" key="1">
    <citation type="journal article" date="2018" name="Science">
        <title>The opium poppy genome and morphinan production.</title>
        <authorList>
            <person name="Guo L."/>
            <person name="Winzer T."/>
            <person name="Yang X."/>
            <person name="Li Y."/>
            <person name="Ning Z."/>
            <person name="He Z."/>
            <person name="Teodor R."/>
            <person name="Lu Y."/>
            <person name="Bowser T.A."/>
            <person name="Graham I.A."/>
            <person name="Ye K."/>
        </authorList>
    </citation>
    <scope>NUCLEOTIDE SEQUENCE [LARGE SCALE GENOMIC DNA]</scope>
    <source>
        <strain evidence="2">cv. HN1</strain>
        <tissue evidence="1">Leaves</tissue>
    </source>
</reference>
<proteinExistence type="predicted"/>
<dbReference type="Gramene" id="RZC65481">
    <property type="protein sequence ID" value="RZC65481"/>
    <property type="gene ID" value="C5167_009175"/>
</dbReference>
<evidence type="ECO:0000313" key="1">
    <source>
        <dbReference type="EMBL" id="RZC65481.1"/>
    </source>
</evidence>
<dbReference type="Proteomes" id="UP000316621">
    <property type="component" value="Chromosome 6"/>
</dbReference>
<organism evidence="1 2">
    <name type="scientific">Papaver somniferum</name>
    <name type="common">Opium poppy</name>
    <dbReference type="NCBI Taxonomy" id="3469"/>
    <lineage>
        <taxon>Eukaryota</taxon>
        <taxon>Viridiplantae</taxon>
        <taxon>Streptophyta</taxon>
        <taxon>Embryophyta</taxon>
        <taxon>Tracheophyta</taxon>
        <taxon>Spermatophyta</taxon>
        <taxon>Magnoliopsida</taxon>
        <taxon>Ranunculales</taxon>
        <taxon>Papaveraceae</taxon>
        <taxon>Papaveroideae</taxon>
        <taxon>Papaver</taxon>
    </lineage>
</organism>
<dbReference type="AlphaFoldDB" id="A0A4Y7JZQ7"/>
<sequence>MCSIIIPNTMESLTSFNLESFLRFSSYRASNDPDHFDTSSMNDVVISDPEGGSNKCGLFTITVDNLNSVSCFIEADCFVENGKSFEVLSTL</sequence>
<keyword evidence="2" id="KW-1185">Reference proteome</keyword>
<dbReference type="EMBL" id="CM010720">
    <property type="protein sequence ID" value="RZC65481.1"/>
    <property type="molecule type" value="Genomic_DNA"/>
</dbReference>
<gene>
    <name evidence="1" type="ORF">C5167_009175</name>
</gene>
<name>A0A4Y7JZQ7_PAPSO</name>